<dbReference type="InterPro" id="IPR001878">
    <property type="entry name" value="Znf_CCHC"/>
</dbReference>
<evidence type="ECO:0000259" key="2">
    <source>
        <dbReference type="PROSITE" id="PS50158"/>
    </source>
</evidence>
<evidence type="ECO:0000256" key="1">
    <source>
        <dbReference type="PROSITE-ProRule" id="PRU00047"/>
    </source>
</evidence>
<evidence type="ECO:0000313" key="3">
    <source>
        <dbReference type="EMBL" id="KAG8490756.1"/>
    </source>
</evidence>
<gene>
    <name evidence="3" type="ORF">CXB51_013971</name>
</gene>
<comment type="caution">
    <text evidence="3">The sequence shown here is derived from an EMBL/GenBank/DDBJ whole genome shotgun (WGS) entry which is preliminary data.</text>
</comment>
<accession>A0A8J5Z3E7</accession>
<feature type="domain" description="CCHC-type" evidence="2">
    <location>
        <begin position="97"/>
        <end position="111"/>
    </location>
</feature>
<dbReference type="PANTHER" id="PTHR31286:SF173">
    <property type="entry name" value="DUF4283 DOMAIN-CONTAINING PROTEIN"/>
    <property type="match status" value="1"/>
</dbReference>
<reference evidence="3 4" key="1">
    <citation type="journal article" date="2021" name="bioRxiv">
        <title>The Gossypium anomalum genome as a resource for cotton improvement and evolutionary analysis of hybrid incompatibility.</title>
        <authorList>
            <person name="Grover C.E."/>
            <person name="Yuan D."/>
            <person name="Arick M.A."/>
            <person name="Miller E.R."/>
            <person name="Hu G."/>
            <person name="Peterson D.G."/>
            <person name="Wendel J.F."/>
            <person name="Udall J.A."/>
        </authorList>
    </citation>
    <scope>NUCLEOTIDE SEQUENCE [LARGE SCALE GENOMIC DNA]</scope>
    <source>
        <strain evidence="3">JFW-Udall</strain>
        <tissue evidence="3">Leaf</tissue>
    </source>
</reference>
<keyword evidence="4" id="KW-1185">Reference proteome</keyword>
<dbReference type="GO" id="GO:0003676">
    <property type="term" value="F:nucleic acid binding"/>
    <property type="evidence" value="ECO:0007669"/>
    <property type="project" value="InterPro"/>
</dbReference>
<dbReference type="SUPFAM" id="SSF57756">
    <property type="entry name" value="Retrovirus zinc finger-like domains"/>
    <property type="match status" value="1"/>
</dbReference>
<keyword evidence="1" id="KW-0479">Metal-binding</keyword>
<dbReference type="GO" id="GO:0008270">
    <property type="term" value="F:zinc ion binding"/>
    <property type="evidence" value="ECO:0007669"/>
    <property type="project" value="UniProtKB-KW"/>
</dbReference>
<sequence>MVSETQFSVDRETKKVRFKNGEGDEDVDMFVDLEPRPKPWTKYFDSKKPCPSVVLAWIRLPGLPEFMYKRRILEVVRGLVGKGELQQVEYEALPTICFLCGNCGHLKEMCPTPVGESNNVKEKTSRTLGSFEPVNGNEEAAYEPWMVVEQRNQRG</sequence>
<dbReference type="EMBL" id="JAHUZN010000006">
    <property type="protein sequence ID" value="KAG8490756.1"/>
    <property type="molecule type" value="Genomic_DNA"/>
</dbReference>
<dbReference type="InterPro" id="IPR040256">
    <property type="entry name" value="At4g02000-like"/>
</dbReference>
<dbReference type="PROSITE" id="PS50158">
    <property type="entry name" value="ZF_CCHC"/>
    <property type="match status" value="1"/>
</dbReference>
<dbReference type="InterPro" id="IPR036875">
    <property type="entry name" value="Znf_CCHC_sf"/>
</dbReference>
<dbReference type="Proteomes" id="UP000701853">
    <property type="component" value="Chromosome 6"/>
</dbReference>
<organism evidence="3 4">
    <name type="scientific">Gossypium anomalum</name>
    <dbReference type="NCBI Taxonomy" id="47600"/>
    <lineage>
        <taxon>Eukaryota</taxon>
        <taxon>Viridiplantae</taxon>
        <taxon>Streptophyta</taxon>
        <taxon>Embryophyta</taxon>
        <taxon>Tracheophyta</taxon>
        <taxon>Spermatophyta</taxon>
        <taxon>Magnoliopsida</taxon>
        <taxon>eudicotyledons</taxon>
        <taxon>Gunneridae</taxon>
        <taxon>Pentapetalae</taxon>
        <taxon>rosids</taxon>
        <taxon>malvids</taxon>
        <taxon>Malvales</taxon>
        <taxon>Malvaceae</taxon>
        <taxon>Malvoideae</taxon>
        <taxon>Gossypium</taxon>
    </lineage>
</organism>
<evidence type="ECO:0000313" key="4">
    <source>
        <dbReference type="Proteomes" id="UP000701853"/>
    </source>
</evidence>
<keyword evidence="1" id="KW-0862">Zinc</keyword>
<dbReference type="OrthoDB" id="1002340at2759"/>
<proteinExistence type="predicted"/>
<protein>
    <recommendedName>
        <fullName evidence="2">CCHC-type domain-containing protein</fullName>
    </recommendedName>
</protein>
<keyword evidence="1" id="KW-0863">Zinc-finger</keyword>
<dbReference type="AlphaFoldDB" id="A0A8J5Z3E7"/>
<name>A0A8J5Z3E7_9ROSI</name>
<dbReference type="PANTHER" id="PTHR31286">
    <property type="entry name" value="GLYCINE-RICH CELL WALL STRUCTURAL PROTEIN 1.8-LIKE"/>
    <property type="match status" value="1"/>
</dbReference>